<feature type="compositionally biased region" description="Basic and acidic residues" evidence="1">
    <location>
        <begin position="127"/>
        <end position="138"/>
    </location>
</feature>
<gene>
    <name evidence="2" type="ORF">FJT64_026230</name>
</gene>
<dbReference type="EMBL" id="VIIS01001160">
    <property type="protein sequence ID" value="KAF0301468.1"/>
    <property type="molecule type" value="Genomic_DNA"/>
</dbReference>
<evidence type="ECO:0000313" key="2">
    <source>
        <dbReference type="EMBL" id="KAF0301468.1"/>
    </source>
</evidence>
<evidence type="ECO:0000313" key="3">
    <source>
        <dbReference type="Proteomes" id="UP000440578"/>
    </source>
</evidence>
<proteinExistence type="predicted"/>
<dbReference type="AlphaFoldDB" id="A0A6A4WHE2"/>
<accession>A0A6A4WHE2</accession>
<feature type="compositionally biased region" description="Gly residues" evidence="1">
    <location>
        <begin position="56"/>
        <end position="72"/>
    </location>
</feature>
<dbReference type="OrthoDB" id="74178at2759"/>
<feature type="region of interest" description="Disordered" evidence="1">
    <location>
        <begin position="98"/>
        <end position="311"/>
    </location>
</feature>
<protein>
    <submittedName>
        <fullName evidence="2">Uncharacterized protein</fullName>
    </submittedName>
</protein>
<feature type="compositionally biased region" description="Low complexity" evidence="1">
    <location>
        <begin position="98"/>
        <end position="110"/>
    </location>
</feature>
<name>A0A6A4WHE2_AMPAM</name>
<feature type="compositionally biased region" description="Basic and acidic residues" evidence="1">
    <location>
        <begin position="25"/>
        <end position="48"/>
    </location>
</feature>
<organism evidence="2 3">
    <name type="scientific">Amphibalanus amphitrite</name>
    <name type="common">Striped barnacle</name>
    <name type="synonym">Balanus amphitrite</name>
    <dbReference type="NCBI Taxonomy" id="1232801"/>
    <lineage>
        <taxon>Eukaryota</taxon>
        <taxon>Metazoa</taxon>
        <taxon>Ecdysozoa</taxon>
        <taxon>Arthropoda</taxon>
        <taxon>Crustacea</taxon>
        <taxon>Multicrustacea</taxon>
        <taxon>Cirripedia</taxon>
        <taxon>Thoracica</taxon>
        <taxon>Thoracicalcarea</taxon>
        <taxon>Balanomorpha</taxon>
        <taxon>Balanoidea</taxon>
        <taxon>Balanidae</taxon>
        <taxon>Amphibalaninae</taxon>
        <taxon>Amphibalanus</taxon>
    </lineage>
</organism>
<dbReference type="Proteomes" id="UP000440578">
    <property type="component" value="Unassembled WGS sequence"/>
</dbReference>
<keyword evidence="3" id="KW-1185">Reference proteome</keyword>
<feature type="compositionally biased region" description="Pro residues" evidence="1">
    <location>
        <begin position="192"/>
        <end position="201"/>
    </location>
</feature>
<comment type="caution">
    <text evidence="2">The sequence shown here is derived from an EMBL/GenBank/DDBJ whole genome shotgun (WGS) entry which is preliminary data.</text>
</comment>
<evidence type="ECO:0000256" key="1">
    <source>
        <dbReference type="SAM" id="MobiDB-lite"/>
    </source>
</evidence>
<feature type="region of interest" description="Disordered" evidence="1">
    <location>
        <begin position="25"/>
        <end position="79"/>
    </location>
</feature>
<reference evidence="2 3" key="1">
    <citation type="submission" date="2019-07" db="EMBL/GenBank/DDBJ databases">
        <title>Draft genome assembly of a fouling barnacle, Amphibalanus amphitrite (Darwin, 1854): The first reference genome for Thecostraca.</title>
        <authorList>
            <person name="Kim W."/>
        </authorList>
    </citation>
    <scope>NUCLEOTIDE SEQUENCE [LARGE SCALE GENOMIC DNA]</scope>
    <source>
        <strain evidence="2">SNU_AA5</strain>
        <tissue evidence="2">Soma without cirri and trophi</tissue>
    </source>
</reference>
<feature type="compositionally biased region" description="Polar residues" evidence="1">
    <location>
        <begin position="243"/>
        <end position="252"/>
    </location>
</feature>
<sequence length="311" mass="31027">MSWFDTTGFANLAKSALKEAQKTFDKALDLPDIEEKPSADDNKGKDDSESFFSAFGLGGSSSSGSGGAGGGPSATSAGGSERLAASLWGSLGASLLGDAATAEQRSSSSSAEPPSGPVTSPPNGLTRNERSATPESRPEPPSALPVGDLASADGWAEPPSASPGDISALRGDSPSPDGFQSSVLVVASPSSEWPPPLPPPGDTATPESIEVLDGSDHDWEAGWEAGGDSTGTLQDADAPAESLHSSNSSCHTLVSADGGATYSASVAPPRGRPADSPGESTSSESFIRLGLGASPLTSPDAGNMTSPDVRT</sequence>